<dbReference type="GO" id="GO:0005634">
    <property type="term" value="C:nucleus"/>
    <property type="evidence" value="ECO:0007669"/>
    <property type="project" value="TreeGrafter"/>
</dbReference>
<dbReference type="Proteomes" id="UP001431783">
    <property type="component" value="Unassembled WGS sequence"/>
</dbReference>
<evidence type="ECO:0000313" key="6">
    <source>
        <dbReference type="Proteomes" id="UP001431783"/>
    </source>
</evidence>
<gene>
    <name evidence="5" type="ORF">WA026_019240</name>
</gene>
<dbReference type="SUPFAM" id="SSF54928">
    <property type="entry name" value="RNA-binding domain, RBD"/>
    <property type="match status" value="1"/>
</dbReference>
<dbReference type="SMART" id="SM01218">
    <property type="entry name" value="FoP_duplication"/>
    <property type="match status" value="1"/>
</dbReference>
<dbReference type="Gene3D" id="3.30.70.330">
    <property type="match status" value="1"/>
</dbReference>
<sequence length="249" mass="27695">MVDKIEMSLDDLIKSNKPRRRGEGAERRERGGKGSQRSKQQRNFRSSAGSGGVQKGRDRGGIARSYSRGDVNSAFKHYLFKESGPRKISAARSMAQASMGNTKLVISNLDFGVSDSDMQDLFTEFGPLRSANVNYDRSGRSLGTADVIFERRIDAIEAMKRYNGVNLDGKVMNIQLTTSEIPSSLRRSSGVGAGRKFLNRNPRGPGKAKNTRGRPAERERNPKNQRKPPTAEELDAELEIYNSKRNKIN</sequence>
<feature type="compositionally biased region" description="Basic and acidic residues" evidence="3">
    <location>
        <begin position="21"/>
        <end position="32"/>
    </location>
</feature>
<protein>
    <recommendedName>
        <fullName evidence="4">RRM domain-containing protein</fullName>
    </recommendedName>
</protein>
<evidence type="ECO:0000259" key="4">
    <source>
        <dbReference type="PROSITE" id="PS50102"/>
    </source>
</evidence>
<dbReference type="GO" id="GO:0006406">
    <property type="term" value="P:mRNA export from nucleus"/>
    <property type="evidence" value="ECO:0007669"/>
    <property type="project" value="TreeGrafter"/>
</dbReference>
<dbReference type="PANTHER" id="PTHR19965">
    <property type="entry name" value="RNA AND EXPORT FACTOR BINDING PROTEIN"/>
    <property type="match status" value="1"/>
</dbReference>
<dbReference type="InterPro" id="IPR012677">
    <property type="entry name" value="Nucleotide-bd_a/b_plait_sf"/>
</dbReference>
<feature type="domain" description="RRM" evidence="4">
    <location>
        <begin position="102"/>
        <end position="179"/>
    </location>
</feature>
<feature type="compositionally biased region" description="Polar residues" evidence="3">
    <location>
        <begin position="35"/>
        <end position="48"/>
    </location>
</feature>
<dbReference type="Pfam" id="PF00076">
    <property type="entry name" value="RRM_1"/>
    <property type="match status" value="1"/>
</dbReference>
<feature type="region of interest" description="Disordered" evidence="3">
    <location>
        <begin position="183"/>
        <end position="249"/>
    </location>
</feature>
<evidence type="ECO:0000256" key="3">
    <source>
        <dbReference type="SAM" id="MobiDB-lite"/>
    </source>
</evidence>
<reference evidence="5 6" key="1">
    <citation type="submission" date="2023-03" db="EMBL/GenBank/DDBJ databases">
        <title>Genome insight into feeding habits of ladybird beetles.</title>
        <authorList>
            <person name="Li H.-S."/>
            <person name="Huang Y.-H."/>
            <person name="Pang H."/>
        </authorList>
    </citation>
    <scope>NUCLEOTIDE SEQUENCE [LARGE SCALE GENOMIC DNA]</scope>
    <source>
        <strain evidence="5">SYSU_2023b</strain>
        <tissue evidence="5">Whole body</tissue>
    </source>
</reference>
<dbReference type="InterPro" id="IPR025715">
    <property type="entry name" value="FoP_C"/>
</dbReference>
<dbReference type="PANTHER" id="PTHR19965:SF82">
    <property type="entry name" value="THO COMPLEX SUBUNIT 4"/>
    <property type="match status" value="1"/>
</dbReference>
<feature type="region of interest" description="Disordered" evidence="3">
    <location>
        <begin position="1"/>
        <end position="66"/>
    </location>
</feature>
<dbReference type="InterPro" id="IPR035979">
    <property type="entry name" value="RBD_domain_sf"/>
</dbReference>
<evidence type="ECO:0000313" key="5">
    <source>
        <dbReference type="EMBL" id="KAK9886983.1"/>
    </source>
</evidence>
<accession>A0AAW1V2G3</accession>
<feature type="compositionally biased region" description="Basic and acidic residues" evidence="3">
    <location>
        <begin position="1"/>
        <end position="14"/>
    </location>
</feature>
<keyword evidence="6" id="KW-1185">Reference proteome</keyword>
<dbReference type="InterPro" id="IPR000504">
    <property type="entry name" value="RRM_dom"/>
</dbReference>
<dbReference type="GO" id="GO:0003729">
    <property type="term" value="F:mRNA binding"/>
    <property type="evidence" value="ECO:0007669"/>
    <property type="project" value="TreeGrafter"/>
</dbReference>
<dbReference type="AlphaFoldDB" id="A0AAW1V2G3"/>
<name>A0AAW1V2G3_9CUCU</name>
<dbReference type="SMART" id="SM00360">
    <property type="entry name" value="RRM"/>
    <property type="match status" value="1"/>
</dbReference>
<evidence type="ECO:0000256" key="2">
    <source>
        <dbReference type="PROSITE-ProRule" id="PRU00176"/>
    </source>
</evidence>
<evidence type="ECO:0000256" key="1">
    <source>
        <dbReference type="ARBA" id="ARBA00022884"/>
    </source>
</evidence>
<dbReference type="CDD" id="cd12680">
    <property type="entry name" value="RRM_THOC4"/>
    <property type="match status" value="1"/>
</dbReference>
<keyword evidence="1 2" id="KW-0694">RNA-binding</keyword>
<dbReference type="InterPro" id="IPR051229">
    <property type="entry name" value="ALYREF_mRNA_export"/>
</dbReference>
<comment type="caution">
    <text evidence="5">The sequence shown here is derived from an EMBL/GenBank/DDBJ whole genome shotgun (WGS) entry which is preliminary data.</text>
</comment>
<dbReference type="Pfam" id="PF13865">
    <property type="entry name" value="FoP_duplication"/>
    <property type="match status" value="1"/>
</dbReference>
<dbReference type="EMBL" id="JARQZJ010000103">
    <property type="protein sequence ID" value="KAK9886983.1"/>
    <property type="molecule type" value="Genomic_DNA"/>
</dbReference>
<dbReference type="PROSITE" id="PS50102">
    <property type="entry name" value="RRM"/>
    <property type="match status" value="1"/>
</dbReference>
<proteinExistence type="predicted"/>
<organism evidence="5 6">
    <name type="scientific">Henosepilachna vigintioctopunctata</name>
    <dbReference type="NCBI Taxonomy" id="420089"/>
    <lineage>
        <taxon>Eukaryota</taxon>
        <taxon>Metazoa</taxon>
        <taxon>Ecdysozoa</taxon>
        <taxon>Arthropoda</taxon>
        <taxon>Hexapoda</taxon>
        <taxon>Insecta</taxon>
        <taxon>Pterygota</taxon>
        <taxon>Neoptera</taxon>
        <taxon>Endopterygota</taxon>
        <taxon>Coleoptera</taxon>
        <taxon>Polyphaga</taxon>
        <taxon>Cucujiformia</taxon>
        <taxon>Coccinelloidea</taxon>
        <taxon>Coccinellidae</taxon>
        <taxon>Epilachninae</taxon>
        <taxon>Epilachnini</taxon>
        <taxon>Henosepilachna</taxon>
    </lineage>
</organism>